<keyword evidence="2" id="KW-0067">ATP-binding</keyword>
<dbReference type="Pfam" id="PF01590">
    <property type="entry name" value="GAF"/>
    <property type="match status" value="1"/>
</dbReference>
<dbReference type="InterPro" id="IPR029016">
    <property type="entry name" value="GAF-like_dom_sf"/>
</dbReference>
<dbReference type="Gene3D" id="1.10.8.60">
    <property type="match status" value="1"/>
</dbReference>
<dbReference type="PANTHER" id="PTHR32071">
    <property type="entry name" value="TRANSCRIPTIONAL REGULATORY PROTEIN"/>
    <property type="match status" value="1"/>
</dbReference>
<proteinExistence type="predicted"/>
<sequence>MASPSLPPPVGRARRSFFERGTAPLGGVPETILQSWRRCRQQGLAADAPPALEPVAGGRLHELRQHHERLWRLARAELDGLSGELAATDSMVLLTDAAGWILDAEGSPGFLDRAGRVALMPGVCWDEATVGTNAIGTAIVEGRSVQVRGGEHYRAPHGILSCSATPIFDPCGTLVGVLDISGDSRVQHLHAPGMARQAVARIEHRYFEQGIEGAELVRLHHDPALLGTVREGLLAFRGGRLVAANRVGLKLFGLERHDLGRATYESLFEVPLSRLHDDGALIDRQGRSLYGHLQERRQRAFPPSSRPLPFASATAKATTTTATTTTSGPVFGPGLEQALEQARRVLDAGLPVLVQGETGTGKEVFARELHRRCTRAGKPFVAVNCAALPEGLIEAELFGYEEGAFTGARKQGSPGLLRQAQGGVLFLDEIGDMPLALQPRLLRVLQDRELSPLGGGKPVKLDFALVCATHCDLDDAIAAGRFRPDLYYRIADHQVRIAAVREHDDRAGLVRALWSRLGGGRRLSAAALQALVDYGWPGNLRQLSSCLRTLVALSDDGALLDVERLPGYLRRPSAPSTPPPAVAVAAPGGGLEAMTAAAMRQALAECGGNVARAARRLGISRSTLYRRLGPGLRGS</sequence>
<dbReference type="SUPFAM" id="SSF52540">
    <property type="entry name" value="P-loop containing nucleoside triphosphate hydrolases"/>
    <property type="match status" value="1"/>
</dbReference>
<keyword evidence="3" id="KW-0805">Transcription regulation</keyword>
<dbReference type="RefSeq" id="WP_265128175.1">
    <property type="nucleotide sequence ID" value="NZ_JAPCHY010000009.1"/>
</dbReference>
<evidence type="ECO:0000259" key="7">
    <source>
        <dbReference type="PROSITE" id="PS50045"/>
    </source>
</evidence>
<dbReference type="PROSITE" id="PS50045">
    <property type="entry name" value="SIGMA54_INTERACT_4"/>
    <property type="match status" value="1"/>
</dbReference>
<dbReference type="InterPro" id="IPR003018">
    <property type="entry name" value="GAF"/>
</dbReference>
<evidence type="ECO:0000256" key="4">
    <source>
        <dbReference type="ARBA" id="ARBA00023125"/>
    </source>
</evidence>
<feature type="domain" description="Sigma-54 factor interaction" evidence="7">
    <location>
        <begin position="333"/>
        <end position="552"/>
    </location>
</feature>
<keyword evidence="1" id="KW-0547">Nucleotide-binding</keyword>
<dbReference type="InterPro" id="IPR002197">
    <property type="entry name" value="HTH_Fis"/>
</dbReference>
<keyword evidence="9" id="KW-1185">Reference proteome</keyword>
<dbReference type="PRINTS" id="PR01590">
    <property type="entry name" value="HTHFIS"/>
</dbReference>
<dbReference type="Pfam" id="PF02954">
    <property type="entry name" value="HTH_8"/>
    <property type="match status" value="1"/>
</dbReference>
<dbReference type="SUPFAM" id="SSF46689">
    <property type="entry name" value="Homeodomain-like"/>
    <property type="match status" value="1"/>
</dbReference>
<evidence type="ECO:0000313" key="9">
    <source>
        <dbReference type="Proteomes" id="UP001209922"/>
    </source>
</evidence>
<dbReference type="InterPro" id="IPR058031">
    <property type="entry name" value="AAA_lid_NorR"/>
</dbReference>
<keyword evidence="5" id="KW-0804">Transcription</keyword>
<reference evidence="8 9" key="1">
    <citation type="submission" date="2022-10" db="EMBL/GenBank/DDBJ databases">
        <title>Xanthomonas sp. H13-6.</title>
        <authorList>
            <person name="Liu X."/>
            <person name="Deng Z."/>
            <person name="Jiang Y."/>
            <person name="Yu T."/>
            <person name="Ai J."/>
        </authorList>
    </citation>
    <scope>NUCLEOTIDE SEQUENCE [LARGE SCALE GENOMIC DNA]</scope>
    <source>
        <strain evidence="8 9">H13-6</strain>
    </source>
</reference>
<dbReference type="Gene3D" id="1.10.10.60">
    <property type="entry name" value="Homeodomain-like"/>
    <property type="match status" value="1"/>
</dbReference>
<dbReference type="EMBL" id="JAPCHY010000009">
    <property type="protein sequence ID" value="MCW4473192.1"/>
    <property type="molecule type" value="Genomic_DNA"/>
</dbReference>
<dbReference type="InterPro" id="IPR009057">
    <property type="entry name" value="Homeodomain-like_sf"/>
</dbReference>
<dbReference type="SMART" id="SM00382">
    <property type="entry name" value="AAA"/>
    <property type="match status" value="1"/>
</dbReference>
<dbReference type="Gene3D" id="3.40.50.300">
    <property type="entry name" value="P-loop containing nucleotide triphosphate hydrolases"/>
    <property type="match status" value="1"/>
</dbReference>
<dbReference type="InterPro" id="IPR027417">
    <property type="entry name" value="P-loop_NTPase"/>
</dbReference>
<dbReference type="Pfam" id="PF00158">
    <property type="entry name" value="Sigma54_activat"/>
    <property type="match status" value="1"/>
</dbReference>
<feature type="compositionally biased region" description="Low complexity" evidence="6">
    <location>
        <begin position="311"/>
        <end position="326"/>
    </location>
</feature>
<organism evidence="8 9">
    <name type="scientific">Xanthomonas chitinilytica</name>
    <dbReference type="NCBI Taxonomy" id="2989819"/>
    <lineage>
        <taxon>Bacteria</taxon>
        <taxon>Pseudomonadati</taxon>
        <taxon>Pseudomonadota</taxon>
        <taxon>Gammaproteobacteria</taxon>
        <taxon>Lysobacterales</taxon>
        <taxon>Lysobacteraceae</taxon>
        <taxon>Xanthomonas</taxon>
    </lineage>
</organism>
<dbReference type="CDD" id="cd00009">
    <property type="entry name" value="AAA"/>
    <property type="match status" value="1"/>
</dbReference>
<accession>A0ABT3JXH8</accession>
<dbReference type="PROSITE" id="PS00675">
    <property type="entry name" value="SIGMA54_INTERACT_1"/>
    <property type="match status" value="1"/>
</dbReference>
<evidence type="ECO:0000256" key="1">
    <source>
        <dbReference type="ARBA" id="ARBA00022741"/>
    </source>
</evidence>
<name>A0ABT3JXH8_9XANT</name>
<dbReference type="InterPro" id="IPR002078">
    <property type="entry name" value="Sigma_54_int"/>
</dbReference>
<gene>
    <name evidence="8" type="ORF">OK345_11825</name>
</gene>
<comment type="caution">
    <text evidence="8">The sequence shown here is derived from an EMBL/GenBank/DDBJ whole genome shotgun (WGS) entry which is preliminary data.</text>
</comment>
<dbReference type="Pfam" id="PF25601">
    <property type="entry name" value="AAA_lid_14"/>
    <property type="match status" value="1"/>
</dbReference>
<evidence type="ECO:0000256" key="6">
    <source>
        <dbReference type="SAM" id="MobiDB-lite"/>
    </source>
</evidence>
<keyword evidence="4" id="KW-0238">DNA-binding</keyword>
<evidence type="ECO:0000313" key="8">
    <source>
        <dbReference type="EMBL" id="MCW4473192.1"/>
    </source>
</evidence>
<dbReference type="InterPro" id="IPR025662">
    <property type="entry name" value="Sigma_54_int_dom_ATP-bd_1"/>
</dbReference>
<dbReference type="PANTHER" id="PTHR32071:SF77">
    <property type="entry name" value="TRANSCRIPTIONAL REGULATORY PROTEIN"/>
    <property type="match status" value="1"/>
</dbReference>
<protein>
    <submittedName>
        <fullName evidence="8">Sigma-54-dependent Fis family transcriptional regulator</fullName>
    </submittedName>
</protein>
<feature type="region of interest" description="Disordered" evidence="6">
    <location>
        <begin position="296"/>
        <end position="326"/>
    </location>
</feature>
<evidence type="ECO:0000256" key="2">
    <source>
        <dbReference type="ARBA" id="ARBA00022840"/>
    </source>
</evidence>
<dbReference type="InterPro" id="IPR003593">
    <property type="entry name" value="AAA+_ATPase"/>
</dbReference>
<evidence type="ECO:0000256" key="3">
    <source>
        <dbReference type="ARBA" id="ARBA00023015"/>
    </source>
</evidence>
<dbReference type="Proteomes" id="UP001209922">
    <property type="component" value="Unassembled WGS sequence"/>
</dbReference>
<evidence type="ECO:0000256" key="5">
    <source>
        <dbReference type="ARBA" id="ARBA00023163"/>
    </source>
</evidence>
<dbReference type="Gene3D" id="3.30.450.40">
    <property type="match status" value="1"/>
</dbReference>